<dbReference type="RefSeq" id="WP_158034348.1">
    <property type="nucleotide sequence ID" value="NZ_ML708621.1"/>
</dbReference>
<reference evidence="4 5" key="1">
    <citation type="submission" date="2019-05" db="EMBL/GenBank/DDBJ databases">
        <title>Kocuria coralli sp. nov., a novel actinobacterium isolated from coral reef seawater.</title>
        <authorList>
            <person name="Li J."/>
        </authorList>
    </citation>
    <scope>NUCLEOTIDE SEQUENCE [LARGE SCALE GENOMIC DNA]</scope>
    <source>
        <strain evidence="4 5">SCSIO 13007</strain>
    </source>
</reference>
<dbReference type="Gene3D" id="3.40.190.120">
    <property type="entry name" value="Osmoprotection protein (prox), domain 2"/>
    <property type="match status" value="1"/>
</dbReference>
<evidence type="ECO:0000256" key="1">
    <source>
        <dbReference type="SAM" id="MobiDB-lite"/>
    </source>
</evidence>
<dbReference type="PROSITE" id="PS51257">
    <property type="entry name" value="PROKAR_LIPOPROTEIN"/>
    <property type="match status" value="1"/>
</dbReference>
<evidence type="ECO:0000256" key="2">
    <source>
        <dbReference type="SAM" id="SignalP"/>
    </source>
</evidence>
<proteinExistence type="predicted"/>
<dbReference type="InterPro" id="IPR007210">
    <property type="entry name" value="ABC_Gly_betaine_transp_sub-bd"/>
</dbReference>
<name>A0A5J5KY05_9MICC</name>
<organism evidence="4 5">
    <name type="scientific">Kocuria coralli</name>
    <dbReference type="NCBI Taxonomy" id="1461025"/>
    <lineage>
        <taxon>Bacteria</taxon>
        <taxon>Bacillati</taxon>
        <taxon>Actinomycetota</taxon>
        <taxon>Actinomycetes</taxon>
        <taxon>Micrococcales</taxon>
        <taxon>Micrococcaceae</taxon>
        <taxon>Kocuria</taxon>
    </lineage>
</organism>
<evidence type="ECO:0000259" key="3">
    <source>
        <dbReference type="Pfam" id="PF04069"/>
    </source>
</evidence>
<dbReference type="SUPFAM" id="SSF53850">
    <property type="entry name" value="Periplasmic binding protein-like II"/>
    <property type="match status" value="2"/>
</dbReference>
<gene>
    <name evidence="4" type="ORF">FCK90_11030</name>
</gene>
<evidence type="ECO:0000313" key="5">
    <source>
        <dbReference type="Proteomes" id="UP000325957"/>
    </source>
</evidence>
<evidence type="ECO:0000313" key="4">
    <source>
        <dbReference type="EMBL" id="KAA9393706.1"/>
    </source>
</evidence>
<feature type="chain" id="PRO_5039722768" description="ABC-type glycine betaine transport system substrate-binding domain-containing protein" evidence="2">
    <location>
        <begin position="33"/>
        <end position="355"/>
    </location>
</feature>
<keyword evidence="5" id="KW-1185">Reference proteome</keyword>
<feature type="signal peptide" evidence="2">
    <location>
        <begin position="1"/>
        <end position="32"/>
    </location>
</feature>
<dbReference type="EMBL" id="SZWF01000015">
    <property type="protein sequence ID" value="KAA9393706.1"/>
    <property type="molecule type" value="Genomic_DNA"/>
</dbReference>
<dbReference type="AlphaFoldDB" id="A0A5J5KY05"/>
<feature type="domain" description="ABC-type glycine betaine transport system substrate-binding" evidence="3">
    <location>
        <begin position="50"/>
        <end position="349"/>
    </location>
</feature>
<dbReference type="OrthoDB" id="9801163at2"/>
<dbReference type="GO" id="GO:0043190">
    <property type="term" value="C:ATP-binding cassette (ABC) transporter complex"/>
    <property type="evidence" value="ECO:0007669"/>
    <property type="project" value="InterPro"/>
</dbReference>
<dbReference type="GO" id="GO:0022857">
    <property type="term" value="F:transmembrane transporter activity"/>
    <property type="evidence" value="ECO:0007669"/>
    <property type="project" value="InterPro"/>
</dbReference>
<protein>
    <recommendedName>
        <fullName evidence="3">ABC-type glycine betaine transport system substrate-binding domain-containing protein</fullName>
    </recommendedName>
</protein>
<feature type="compositionally biased region" description="Low complexity" evidence="1">
    <location>
        <begin position="131"/>
        <end position="146"/>
    </location>
</feature>
<feature type="region of interest" description="Disordered" evidence="1">
    <location>
        <begin position="115"/>
        <end position="148"/>
    </location>
</feature>
<dbReference type="Gene3D" id="3.40.190.10">
    <property type="entry name" value="Periplasmic binding protein-like II"/>
    <property type="match status" value="2"/>
</dbReference>
<dbReference type="Pfam" id="PF04069">
    <property type="entry name" value="OpuAC"/>
    <property type="match status" value="1"/>
</dbReference>
<sequence>MTRRSGQRPRHPWRKAAAAALGTGLLVLSACGDGGGSGDPTPTQEATATSVVVGAGPTQQTQTVAHVWALALEDAGMTVEIRELDGGRAEYLTALEDGEIDLYPDYTGDLYLELRGNAPEGPGSSVDEDPSAWPAATASPSPTETEGNLVDSLANMLGQGQQGVTDEDVESALSEQLPESVQTLDAAPAENKRVLATTAATQARLSLNSIADLADHCGDLTFGAISGEDQASVTSTAIEETYDCAPGEIREFGSQSEVVQALLAGQIDVAAILSATPAIEENSLWVLEDNRHALVPERVIPVAASELSDQAVGEVNGISGQLDTDALVLLTRMTTSSTPYSPGEAAEYWYGTVSE</sequence>
<comment type="caution">
    <text evidence="4">The sequence shown here is derived from an EMBL/GenBank/DDBJ whole genome shotgun (WGS) entry which is preliminary data.</text>
</comment>
<keyword evidence="2" id="KW-0732">Signal</keyword>
<accession>A0A5J5KY05</accession>
<dbReference type="Proteomes" id="UP000325957">
    <property type="component" value="Unassembled WGS sequence"/>
</dbReference>